<feature type="compositionally biased region" description="Pro residues" evidence="1">
    <location>
        <begin position="436"/>
        <end position="449"/>
    </location>
</feature>
<feature type="compositionally biased region" description="Polar residues" evidence="1">
    <location>
        <begin position="733"/>
        <end position="746"/>
    </location>
</feature>
<accession>W6XMM3</accession>
<feature type="region of interest" description="Disordered" evidence="1">
    <location>
        <begin position="669"/>
        <end position="701"/>
    </location>
</feature>
<feature type="region of interest" description="Disordered" evidence="1">
    <location>
        <begin position="475"/>
        <end position="522"/>
    </location>
</feature>
<dbReference type="EMBL" id="KI964806">
    <property type="protein sequence ID" value="EUC28532.1"/>
    <property type="molecule type" value="Genomic_DNA"/>
</dbReference>
<protein>
    <submittedName>
        <fullName evidence="2">Uncharacterized protein</fullName>
    </submittedName>
</protein>
<dbReference type="OrthoDB" id="3686245at2759"/>
<feature type="compositionally biased region" description="Polar residues" evidence="1">
    <location>
        <begin position="223"/>
        <end position="244"/>
    </location>
</feature>
<feature type="compositionally biased region" description="Basic and acidic residues" evidence="1">
    <location>
        <begin position="367"/>
        <end position="376"/>
    </location>
</feature>
<sequence length="946" mass="105230">MQSDTANMFSSLSSSVSRVPPKETDFALADTLQKLPGEIYERNKMCSNQDSEPWEIWDSSNAMVSKTRLDRSEEEGGLAEPQKSRTGLEVNFSGDHSEPLHPVRLLSHLAAFSERNRSRSQDCIAVNNESVKQSSHTATELSNRHGATSTVNAIGLGLTNDSSLASPYRSENLTDKVSDWLEHGFLNPSPPMADFLRSDSRGTDRAFPPRPVALSLFPPRSPLTGNREYTPSNSPFLQSVSPISPLNNGRDVYGNYIPSNTRDYFTTQLSSSSPSSQPTNKYKAPSVSEKSSSISRLNGGRWNKLKSLWKVADTEVSNPRTDAYPLQFIPDKDVIPHDISTVTYPGRSIDQAPPIIRSRLLASQSKTDLHVVDSVKNRPSTTYTSGSNAEDTNSQTRTQQFADTNCTPVYNSHYNPLAGNGKIAPRDEKRWHKDNLPPPPRFLPAPPPKSVQTQHRNANLSLYAGMQSRRVKSLVCNKKEDRRPNNRPRNECSGACRKGGSDRETRCTERQQRPSGETEYECEENLVYREESHKQKYNLITARSEDGTTKATTVRDLDSRFKLEPIIESSLQSPKIPAVSSRYLPCHSPIHASPQHPNEQMRHPGTVGPSAAITSPKPAASATIQKHQTSLRSVLSKAGKLSRSVLVSPFETGSKSDSQYHRLVDLDNNEPTKIGMSADSNGWPRSYSSKSGKERTGCRRERENGMKKIEGLNPERYLETKNSERNEYFSAPAVSNDTGKSQSSIVTKRRNKPNPGIEIASISNLTDTPDRFQAGLATRNNVDGTVRFNQTTQEWLDSIVPRTSITTQPTLNRGSNSNDGIDHPSHYILPRPSTEANSLAVHYQALTTAALNPLSTPTFSIQNNHESLDSATQEALLVADRIRQYDARSSANRAGTMIRSSFSSDSSDGITQQEEEGEEEKRKRKKRSLWRRQDFARVMALMHSYE</sequence>
<feature type="region of interest" description="Disordered" evidence="1">
    <location>
        <begin position="896"/>
        <end position="928"/>
    </location>
</feature>
<evidence type="ECO:0000313" key="2">
    <source>
        <dbReference type="EMBL" id="EUC28532.1"/>
    </source>
</evidence>
<evidence type="ECO:0000313" key="3">
    <source>
        <dbReference type="Proteomes" id="UP000053841"/>
    </source>
</evidence>
<feature type="compositionally biased region" description="Basic and acidic residues" evidence="1">
    <location>
        <begin position="499"/>
        <end position="512"/>
    </location>
</feature>
<feature type="region of interest" description="Disordered" evidence="1">
    <location>
        <begin position="264"/>
        <end position="295"/>
    </location>
</feature>
<organism evidence="2 3">
    <name type="scientific">Cochliobolus carbonum (strain 26-R-13)</name>
    <name type="common">Maize leaf spot fungus</name>
    <name type="synonym">Bipolaris zeicola</name>
    <dbReference type="NCBI Taxonomy" id="930089"/>
    <lineage>
        <taxon>Eukaryota</taxon>
        <taxon>Fungi</taxon>
        <taxon>Dikarya</taxon>
        <taxon>Ascomycota</taxon>
        <taxon>Pezizomycotina</taxon>
        <taxon>Dothideomycetes</taxon>
        <taxon>Pleosporomycetidae</taxon>
        <taxon>Pleosporales</taxon>
        <taxon>Pleosporineae</taxon>
        <taxon>Pleosporaceae</taxon>
        <taxon>Bipolaris</taxon>
    </lineage>
</organism>
<feature type="compositionally biased region" description="Polar residues" evidence="1">
    <location>
        <begin position="377"/>
        <end position="399"/>
    </location>
</feature>
<dbReference type="KEGG" id="bze:COCCADRAFT_9112"/>
<feature type="region of interest" description="Disordered" evidence="1">
    <location>
        <begin position="429"/>
        <end position="453"/>
    </location>
</feature>
<feature type="region of interest" description="Disordered" evidence="1">
    <location>
        <begin position="1"/>
        <end position="20"/>
    </location>
</feature>
<dbReference type="AlphaFoldDB" id="W6XMM3"/>
<keyword evidence="3" id="KW-1185">Reference proteome</keyword>
<feature type="compositionally biased region" description="Basic and acidic residues" evidence="1">
    <location>
        <begin position="477"/>
        <end position="490"/>
    </location>
</feature>
<feature type="compositionally biased region" description="Basic and acidic residues" evidence="1">
    <location>
        <begin position="691"/>
        <end position="701"/>
    </location>
</feature>
<proteinExistence type="predicted"/>
<reference evidence="2 3" key="1">
    <citation type="journal article" date="2013" name="PLoS Genet.">
        <title>Comparative genome structure, secondary metabolite, and effector coding capacity across Cochliobolus pathogens.</title>
        <authorList>
            <person name="Condon B.J."/>
            <person name="Leng Y."/>
            <person name="Wu D."/>
            <person name="Bushley K.E."/>
            <person name="Ohm R.A."/>
            <person name="Otillar R."/>
            <person name="Martin J."/>
            <person name="Schackwitz W."/>
            <person name="Grimwood J."/>
            <person name="MohdZainudin N."/>
            <person name="Xue C."/>
            <person name="Wang R."/>
            <person name="Manning V.A."/>
            <person name="Dhillon B."/>
            <person name="Tu Z.J."/>
            <person name="Steffenson B.J."/>
            <person name="Salamov A."/>
            <person name="Sun H."/>
            <person name="Lowry S."/>
            <person name="LaButti K."/>
            <person name="Han J."/>
            <person name="Copeland A."/>
            <person name="Lindquist E."/>
            <person name="Barry K."/>
            <person name="Schmutz J."/>
            <person name="Baker S.E."/>
            <person name="Ciuffetti L.M."/>
            <person name="Grigoriev I.V."/>
            <person name="Zhong S."/>
            <person name="Turgeon B.G."/>
        </authorList>
    </citation>
    <scope>NUCLEOTIDE SEQUENCE [LARGE SCALE GENOMIC DNA]</scope>
    <source>
        <strain evidence="2 3">26-R-13</strain>
    </source>
</reference>
<dbReference type="RefSeq" id="XP_007717163.1">
    <property type="nucleotide sequence ID" value="XM_007718973.1"/>
</dbReference>
<gene>
    <name evidence="2" type="ORF">COCCADRAFT_9112</name>
</gene>
<feature type="region of interest" description="Disordered" evidence="1">
    <location>
        <begin position="199"/>
        <end position="244"/>
    </location>
</feature>
<dbReference type="Proteomes" id="UP000053841">
    <property type="component" value="Unassembled WGS sequence"/>
</dbReference>
<feature type="region of interest" description="Disordered" evidence="1">
    <location>
        <begin position="65"/>
        <end position="95"/>
    </location>
</feature>
<name>W6XMM3_COCC2</name>
<feature type="region of interest" description="Disordered" evidence="1">
    <location>
        <begin position="366"/>
        <end position="399"/>
    </location>
</feature>
<dbReference type="HOGENOM" id="CLU_320279_0_0_1"/>
<feature type="region of interest" description="Disordered" evidence="1">
    <location>
        <begin position="732"/>
        <end position="755"/>
    </location>
</feature>
<feature type="region of interest" description="Disordered" evidence="1">
    <location>
        <begin position="591"/>
        <end position="628"/>
    </location>
</feature>
<evidence type="ECO:0000256" key="1">
    <source>
        <dbReference type="SAM" id="MobiDB-lite"/>
    </source>
</evidence>
<dbReference type="GeneID" id="19153109"/>